<dbReference type="SUPFAM" id="SSF50447">
    <property type="entry name" value="Translation proteins"/>
    <property type="match status" value="1"/>
</dbReference>
<keyword evidence="1" id="KW-0547">Nucleotide-binding</keyword>
<dbReference type="PROSITE" id="PS51722">
    <property type="entry name" value="G_TR_2"/>
    <property type="match status" value="1"/>
</dbReference>
<dbReference type="GO" id="GO:0032790">
    <property type="term" value="P:ribosome disassembly"/>
    <property type="evidence" value="ECO:0007669"/>
    <property type="project" value="TreeGrafter"/>
</dbReference>
<dbReference type="InterPro" id="IPR005517">
    <property type="entry name" value="Transl_elong_EFG/EF2_IV"/>
</dbReference>
<dbReference type="Gene3D" id="2.40.30.10">
    <property type="entry name" value="Translation factors"/>
    <property type="match status" value="1"/>
</dbReference>
<organism evidence="5 6">
    <name type="scientific">Faecalibacillus faecis</name>
    <dbReference type="NCBI Taxonomy" id="1982628"/>
    <lineage>
        <taxon>Bacteria</taxon>
        <taxon>Bacillati</taxon>
        <taxon>Bacillota</taxon>
        <taxon>Erysipelotrichia</taxon>
        <taxon>Erysipelotrichales</taxon>
        <taxon>Coprobacillaceae</taxon>
        <taxon>Faecalibacillus</taxon>
    </lineage>
</organism>
<dbReference type="Proteomes" id="UP000241201">
    <property type="component" value="Unassembled WGS sequence"/>
</dbReference>
<dbReference type="GO" id="GO:0003924">
    <property type="term" value="F:GTPase activity"/>
    <property type="evidence" value="ECO:0007669"/>
    <property type="project" value="InterPro"/>
</dbReference>
<gene>
    <name evidence="5" type="ORF">C7U55_03360</name>
</gene>
<reference evidence="6" key="1">
    <citation type="submission" date="2018-03" db="EMBL/GenBank/DDBJ databases">
        <title>Lachnoclostridium SNUG30370 gen.nov., sp.nov., isolated from human faeces.</title>
        <authorList>
            <person name="Seo B."/>
            <person name="Jeon K."/>
            <person name="Ko G."/>
        </authorList>
    </citation>
    <scope>NUCLEOTIDE SEQUENCE [LARGE SCALE GENOMIC DNA]</scope>
    <source>
        <strain evidence="6">SNUG30370</strain>
    </source>
</reference>
<dbReference type="PROSITE" id="PS00301">
    <property type="entry name" value="G_TR_1"/>
    <property type="match status" value="1"/>
</dbReference>
<dbReference type="InterPro" id="IPR031157">
    <property type="entry name" value="G_TR_CS"/>
</dbReference>
<dbReference type="Gene3D" id="3.30.70.870">
    <property type="entry name" value="Elongation Factor G (Translational Gtpase), domain 3"/>
    <property type="match status" value="1"/>
</dbReference>
<keyword evidence="6" id="KW-1185">Reference proteome</keyword>
<dbReference type="InterPro" id="IPR020568">
    <property type="entry name" value="Ribosomal_Su5_D2-typ_SF"/>
</dbReference>
<dbReference type="Gene3D" id="3.30.230.10">
    <property type="match status" value="1"/>
</dbReference>
<proteinExistence type="predicted"/>
<evidence type="ECO:0000313" key="5">
    <source>
        <dbReference type="EMBL" id="PST41829.1"/>
    </source>
</evidence>
<dbReference type="InterPro" id="IPR035647">
    <property type="entry name" value="EFG_III/V"/>
</dbReference>
<dbReference type="Pfam" id="PF05991">
    <property type="entry name" value="NYN_YacP"/>
    <property type="match status" value="1"/>
</dbReference>
<evidence type="ECO:0000313" key="6">
    <source>
        <dbReference type="Proteomes" id="UP000241201"/>
    </source>
</evidence>
<protein>
    <submittedName>
        <fullName evidence="5">Translation elongation factor G</fullName>
    </submittedName>
</protein>
<dbReference type="PANTHER" id="PTHR43261:SF1">
    <property type="entry name" value="RIBOSOME-RELEASING FACTOR 2, MITOCHONDRIAL"/>
    <property type="match status" value="1"/>
</dbReference>
<dbReference type="InterPro" id="IPR000640">
    <property type="entry name" value="EFG_V-like"/>
</dbReference>
<dbReference type="InterPro" id="IPR027417">
    <property type="entry name" value="P-loop_NTPase"/>
</dbReference>
<keyword evidence="2" id="KW-0648">Protein biosynthesis</keyword>
<dbReference type="Pfam" id="PF03764">
    <property type="entry name" value="EFG_IV"/>
    <property type="match status" value="1"/>
</dbReference>
<dbReference type="Gene3D" id="3.40.50.300">
    <property type="entry name" value="P-loop containing nucleotide triphosphate hydrolases"/>
    <property type="match status" value="1"/>
</dbReference>
<evidence type="ECO:0000256" key="2">
    <source>
        <dbReference type="ARBA" id="ARBA00022917"/>
    </source>
</evidence>
<accession>A0A2T3G2T2</accession>
<dbReference type="InterPro" id="IPR000795">
    <property type="entry name" value="T_Tr_GTP-bd_dom"/>
</dbReference>
<keyword evidence="5" id="KW-0251">Elongation factor</keyword>
<dbReference type="InterPro" id="IPR005225">
    <property type="entry name" value="Small_GTP-bd"/>
</dbReference>
<dbReference type="Pfam" id="PF00009">
    <property type="entry name" value="GTP_EFTU"/>
    <property type="match status" value="1"/>
</dbReference>
<dbReference type="Pfam" id="PF00679">
    <property type="entry name" value="EFG_C"/>
    <property type="match status" value="1"/>
</dbReference>
<evidence type="ECO:0000256" key="3">
    <source>
        <dbReference type="ARBA" id="ARBA00023134"/>
    </source>
</evidence>
<dbReference type="EMBL" id="PYLP01000002">
    <property type="protein sequence ID" value="PST41829.1"/>
    <property type="molecule type" value="Genomic_DNA"/>
</dbReference>
<dbReference type="InterPro" id="IPR014721">
    <property type="entry name" value="Ribsml_uS5_D2-typ_fold_subgr"/>
</dbReference>
<dbReference type="GO" id="GO:0003746">
    <property type="term" value="F:translation elongation factor activity"/>
    <property type="evidence" value="ECO:0007669"/>
    <property type="project" value="UniProtKB-KW"/>
</dbReference>
<dbReference type="GO" id="GO:0005525">
    <property type="term" value="F:GTP binding"/>
    <property type="evidence" value="ECO:0007669"/>
    <property type="project" value="UniProtKB-KW"/>
</dbReference>
<dbReference type="PRINTS" id="PR00315">
    <property type="entry name" value="ELONGATNFCT"/>
</dbReference>
<dbReference type="SUPFAM" id="SSF52540">
    <property type="entry name" value="P-loop containing nucleoside triphosphate hydrolases"/>
    <property type="match status" value="1"/>
</dbReference>
<dbReference type="SMART" id="SM00889">
    <property type="entry name" value="EFG_IV"/>
    <property type="match status" value="1"/>
</dbReference>
<dbReference type="PANTHER" id="PTHR43261">
    <property type="entry name" value="TRANSLATION ELONGATION FACTOR G-RELATED"/>
    <property type="match status" value="1"/>
</dbReference>
<dbReference type="SUPFAM" id="SSF54980">
    <property type="entry name" value="EF-G C-terminal domain-like"/>
    <property type="match status" value="2"/>
</dbReference>
<keyword evidence="3" id="KW-0342">GTP-binding</keyword>
<dbReference type="RefSeq" id="WP_106987341.1">
    <property type="nucleotide sequence ID" value="NZ_PYLP01000002.1"/>
</dbReference>
<comment type="caution">
    <text evidence="5">The sequence shown here is derived from an EMBL/GenBank/DDBJ whole genome shotgun (WGS) entry which is preliminary data.</text>
</comment>
<dbReference type="AlphaFoldDB" id="A0A2T3G2T2"/>
<dbReference type="SUPFAM" id="SSF54211">
    <property type="entry name" value="Ribosomal protein S5 domain 2-like"/>
    <property type="match status" value="1"/>
</dbReference>
<dbReference type="InterPro" id="IPR010298">
    <property type="entry name" value="YacP-like"/>
</dbReference>
<dbReference type="Gene3D" id="3.30.70.240">
    <property type="match status" value="1"/>
</dbReference>
<dbReference type="NCBIfam" id="TIGR00231">
    <property type="entry name" value="small_GTP"/>
    <property type="match status" value="1"/>
</dbReference>
<feature type="domain" description="Tr-type G" evidence="4">
    <location>
        <begin position="1"/>
        <end position="224"/>
    </location>
</feature>
<evidence type="ECO:0000256" key="1">
    <source>
        <dbReference type="ARBA" id="ARBA00022741"/>
    </source>
</evidence>
<evidence type="ECO:0000259" key="4">
    <source>
        <dbReference type="PROSITE" id="PS51722"/>
    </source>
</evidence>
<dbReference type="CDD" id="cd10912">
    <property type="entry name" value="PIN_YacP-like"/>
    <property type="match status" value="1"/>
</dbReference>
<dbReference type="InterPro" id="IPR009000">
    <property type="entry name" value="Transl_B-barrel_sf"/>
</dbReference>
<sequence>MKKVTFAILAHVDAGKTTLSETMLYHAGVIKKIGRVDKADSFLDYDQQERKRGITIFSKEISFSYQNSQMTFLDTPGHNDFSCEMERTLQVLDYAVLVISAKDGIQGHTKTIWKLLQTYQIPTFIFVNKMDCTYSTKEQLIQDIQNELNENCFLLDDHFLENVSLVNDELLEKYLERTITKKDIQEVIATRKIYPVCLGSALKDEGIEDFMNVLDQYTYQKEPLDILSGIIFKKSFHKQKYLTHLKVTGGTLHTKDLIGDCKVDELRIYTGQGYQSVQVAYPGDIVACQGLENLPIGYTFGHQNQRQQTILKPFMSYQIQLPDNIEKSKAIQQILSINKEDPSLQFEYNQQLEILSVKIMGEIQLDTLQNLILERYGFLISYDEGRISYLETISQKVEGVGHFEPLRHYAEVHVLLEPLERGSGLVFENNCQRNTLPINFQNLVMTHLQEIQHRGVLTGSPITDMKLTLVTGKAHLKHTEGGDFREATYRAIRQGLKRTKSVLIEPYYQFEMIVDTDVSSKVIYDLDTFHGDYQISYENTLTIIKGKAPVRYLMNYQKDFLSITKGNGKFFYQLDGYYECLDQEQIVQEINYNSEDDLLFPTGSIFCKHGAGFFVTYDEVEDYMHLPYVYQKNKPKVTRNNYKVDDKELEEIFIRTYGPIKRRLSKEMNRKIEEQKEEKRTILPECLLVDGYNIIFSWDELNELSKTNLDHARTRLMEMLNNYQGYRKCLLIVVFDAYKIKKNVGSFEKNDNIYVVYTKEAQTADNYIEKVTHDLAENYRVYVATSDALEQTIVFSTGAMRISAREFELLVKETHENELKEFNRKNKQMKNYLLEDLQKYKD</sequence>
<name>A0A2T3G2T2_9FIRM</name>
<dbReference type="GeneID" id="77470143"/>